<evidence type="ECO:0000313" key="1">
    <source>
        <dbReference type="EMBL" id="UYG93215.1"/>
    </source>
</evidence>
<protein>
    <submittedName>
        <fullName evidence="1">Uncharacterized protein</fullName>
    </submittedName>
</protein>
<evidence type="ECO:0000313" key="2">
    <source>
        <dbReference type="Proteomes" id="UP001163104"/>
    </source>
</evidence>
<accession>A0AA46SH23</accession>
<dbReference type="EMBL" id="CP107027">
    <property type="protein sequence ID" value="UYG93215.1"/>
    <property type="molecule type" value="Genomic_DNA"/>
</dbReference>
<dbReference type="Proteomes" id="UP001163104">
    <property type="component" value="Chromosome"/>
</dbReference>
<dbReference type="AlphaFoldDB" id="A0AA46SH23"/>
<sequence length="40" mass="4666">METRKIDIKVKIIGLEKLQQLVEEIENLDLSLEINAVEEE</sequence>
<gene>
    <name evidence="1" type="ORF">OD459_13050</name>
</gene>
<reference evidence="1" key="1">
    <citation type="submission" date="2022-10" db="EMBL/GenBank/DDBJ databases">
        <title>Mechanism of multi-heavy metal repair in Cytobacillus Firmus M7.</title>
        <authorList>
            <person name="Li X."/>
            <person name="Yu C."/>
        </authorList>
    </citation>
    <scope>NUCLEOTIDE SEQUENCE</scope>
    <source>
        <strain evidence="1">M7</strain>
    </source>
</reference>
<dbReference type="RefSeq" id="WP_263599108.1">
    <property type="nucleotide sequence ID" value="NZ_CP107027.1"/>
</dbReference>
<name>A0AA46SH23_CYTFI</name>
<organism evidence="1 2">
    <name type="scientific">Cytobacillus firmus</name>
    <name type="common">Bacillus firmus</name>
    <dbReference type="NCBI Taxonomy" id="1399"/>
    <lineage>
        <taxon>Bacteria</taxon>
        <taxon>Bacillati</taxon>
        <taxon>Bacillota</taxon>
        <taxon>Bacilli</taxon>
        <taxon>Bacillales</taxon>
        <taxon>Bacillaceae</taxon>
        <taxon>Cytobacillus</taxon>
    </lineage>
</organism>
<proteinExistence type="predicted"/>